<organism evidence="2 3">
    <name type="scientific">Massilia atriviolacea</name>
    <dbReference type="NCBI Taxonomy" id="2495579"/>
    <lineage>
        <taxon>Bacteria</taxon>
        <taxon>Pseudomonadati</taxon>
        <taxon>Pseudomonadota</taxon>
        <taxon>Betaproteobacteria</taxon>
        <taxon>Burkholderiales</taxon>
        <taxon>Oxalobacteraceae</taxon>
        <taxon>Telluria group</taxon>
        <taxon>Massilia</taxon>
    </lineage>
</organism>
<dbReference type="RefSeq" id="WP_126074041.1">
    <property type="nucleotide sequence ID" value="NZ_CP051166.1"/>
</dbReference>
<evidence type="ECO:0000313" key="3">
    <source>
        <dbReference type="Proteomes" id="UP000278085"/>
    </source>
</evidence>
<gene>
    <name evidence="2" type="ORF">EJB06_10825</name>
</gene>
<dbReference type="InterPro" id="IPR021457">
    <property type="entry name" value="DUF3108"/>
</dbReference>
<keyword evidence="1" id="KW-0732">Signal</keyword>
<evidence type="ECO:0000313" key="2">
    <source>
        <dbReference type="EMBL" id="RSZ58835.1"/>
    </source>
</evidence>
<proteinExistence type="predicted"/>
<reference evidence="2 3" key="1">
    <citation type="submission" date="2018-12" db="EMBL/GenBank/DDBJ databases">
        <authorList>
            <person name="Yang E."/>
        </authorList>
    </citation>
    <scope>NUCLEOTIDE SEQUENCE [LARGE SCALE GENOMIC DNA]</scope>
    <source>
        <strain evidence="2 3">SOD</strain>
    </source>
</reference>
<dbReference type="Proteomes" id="UP000278085">
    <property type="component" value="Unassembled WGS sequence"/>
</dbReference>
<keyword evidence="3" id="KW-1185">Reference proteome</keyword>
<evidence type="ECO:0008006" key="4">
    <source>
        <dbReference type="Google" id="ProtNLM"/>
    </source>
</evidence>
<evidence type="ECO:0000256" key="1">
    <source>
        <dbReference type="SAM" id="SignalP"/>
    </source>
</evidence>
<dbReference type="Pfam" id="PF11306">
    <property type="entry name" value="DUF3108"/>
    <property type="match status" value="1"/>
</dbReference>
<sequence>MHTPRLAPLVLIIAAALAPASQAAVTSVDVGAALPRAALLEEGVHHYLRYLHHGDARIPLDIITREIRFSTEDGQKRMRIVQRYDTAASAASLKSVTSWFDAGSLRPRTHERITEKDGKRVVEGFLFAPDKITGMKELADSINKDVLVASPEPAFNFETDIETLQALPLAEGYQARINFYHPGGQQGPARYLFKVSGSASIPGPGGMIDCWVVTTDYNRPGYVSTFWFAKGSQLMVRQDSPVGEGKVVVKTLID</sequence>
<accession>A0A430HMT7</accession>
<feature type="chain" id="PRO_5019361693" description="DUF3108 domain-containing protein" evidence="1">
    <location>
        <begin position="24"/>
        <end position="254"/>
    </location>
</feature>
<comment type="caution">
    <text evidence="2">The sequence shown here is derived from an EMBL/GenBank/DDBJ whole genome shotgun (WGS) entry which is preliminary data.</text>
</comment>
<protein>
    <recommendedName>
        <fullName evidence="4">DUF3108 domain-containing protein</fullName>
    </recommendedName>
</protein>
<name>A0A430HMT7_9BURK</name>
<dbReference type="OrthoDB" id="6057441at2"/>
<dbReference type="AlphaFoldDB" id="A0A430HMT7"/>
<feature type="signal peptide" evidence="1">
    <location>
        <begin position="1"/>
        <end position="23"/>
    </location>
</feature>
<dbReference type="EMBL" id="RXLQ01000005">
    <property type="protein sequence ID" value="RSZ58835.1"/>
    <property type="molecule type" value="Genomic_DNA"/>
</dbReference>